<keyword evidence="2" id="KW-1185">Reference proteome</keyword>
<sequence>MAGAERPGEPDTSGVSEPGVWRLRRAMAASPDVVSPQLARSLQATENMWRSIAAEFGLLTSGQVAELLGARPSNRKLAARRRAAHQIAGVVRRNAVLYPGYQFDRARGTIIPVMARLIELAAANNWSEADLLLWLCSPTTAFDAEDRPVDHLEQPDAVLRAAKNQFEARW</sequence>
<proteinExistence type="predicted"/>
<evidence type="ECO:0000313" key="2">
    <source>
        <dbReference type="Proteomes" id="UP000297851"/>
    </source>
</evidence>
<accession>A0ABY2JC49</accession>
<organism evidence="1 2">
    <name type="scientific">Cryobacterium sandaracinum</name>
    <dbReference type="NCBI Taxonomy" id="1259247"/>
    <lineage>
        <taxon>Bacteria</taxon>
        <taxon>Bacillati</taxon>
        <taxon>Actinomycetota</taxon>
        <taxon>Actinomycetes</taxon>
        <taxon>Micrococcales</taxon>
        <taxon>Microbacteriaceae</taxon>
        <taxon>Cryobacterium</taxon>
    </lineage>
</organism>
<name>A0ABY2JC49_9MICO</name>
<dbReference type="RefSeq" id="WP_134373724.1">
    <property type="nucleotide sequence ID" value="NZ_SOGO01000025.1"/>
</dbReference>
<comment type="caution">
    <text evidence="1">The sequence shown here is derived from an EMBL/GenBank/DDBJ whole genome shotgun (WGS) entry which is preliminary data.</text>
</comment>
<evidence type="ECO:0000313" key="1">
    <source>
        <dbReference type="EMBL" id="TFD02426.1"/>
    </source>
</evidence>
<evidence type="ECO:0008006" key="3">
    <source>
        <dbReference type="Google" id="ProtNLM"/>
    </source>
</evidence>
<gene>
    <name evidence="1" type="ORF">E3T25_08895</name>
</gene>
<dbReference type="Proteomes" id="UP000297851">
    <property type="component" value="Unassembled WGS sequence"/>
</dbReference>
<dbReference type="EMBL" id="SOGO01000025">
    <property type="protein sequence ID" value="TFD02426.1"/>
    <property type="molecule type" value="Genomic_DNA"/>
</dbReference>
<protein>
    <recommendedName>
        <fullName evidence="3">DNA-binding protein</fullName>
    </recommendedName>
</protein>
<reference evidence="1 2" key="1">
    <citation type="submission" date="2019-03" db="EMBL/GenBank/DDBJ databases">
        <title>Genomics of glacier-inhabiting Cryobacterium strains.</title>
        <authorList>
            <person name="Liu Q."/>
            <person name="Xin Y.-H."/>
        </authorList>
    </citation>
    <scope>NUCLEOTIDE SEQUENCE [LARGE SCALE GENOMIC DNA]</scope>
    <source>
        <strain evidence="1 2">TMT2-16</strain>
    </source>
</reference>